<evidence type="ECO:0000313" key="1">
    <source>
        <dbReference type="Proteomes" id="UP000887579"/>
    </source>
</evidence>
<evidence type="ECO:0000313" key="2">
    <source>
        <dbReference type="WBParaSite" id="ES5_v2.g8156.t1"/>
    </source>
</evidence>
<protein>
    <submittedName>
        <fullName evidence="2">C2H2-type domain-containing protein</fullName>
    </submittedName>
</protein>
<accession>A0AC34GTW6</accession>
<sequence length="607" mass="69154">MGRKRKDSEELARPRQVVAPVQPLNSRPRRTTKDAFYNNLSTLTATRKTPIEDEMFFEEKVKAKPKKEAAVDRKSSSSTDTEALVQQRPVLVKQEQPQQQSVQRPVLIRQQKKPANLVVKQPKPEVVRIPISSSSGTQRSTKANDVNGLHHFIADLRHPHFTLFNLDIQTLSIDPRMEYSCNLCSRRFPSALDLNEHLSQHVENVKCCALCEKPSQDFTISEYTEHVASHFLIENNQTTCIFCGEISGLKHPAELCQHLLYYCPSIRYCFLCESEIEENKAIQHRRKHHTKLLNRYVCSTCFLGFPSLSPFLSHICDMRYRCLCEMTDVFLDHHSINKHIDECEEVELQYHGVLIPEESGRKRCFFVNPHSIMPSTQNIPSTYGFCEGKNPPAAAVSTIYHAEESVPETSEVKTPFPSSFAVPGSSKPPTKSKSLGNRYFRKQPAPINKPPSSGYQSQRLVSFLNAARASGRLSYPREEFPQQQQSNDNNPFMESAFNPFPTGKPIYRPLKQQPAHNLNLGPRLISQHSLPPRVIYPRQRMVSRIMTPNDMMSPYAAAQKYLEENVLNGIKSSTNRVSEEEEEENETIPPKRPRSTPSNAEPEVITL</sequence>
<organism evidence="1 2">
    <name type="scientific">Panagrolaimus sp. ES5</name>
    <dbReference type="NCBI Taxonomy" id="591445"/>
    <lineage>
        <taxon>Eukaryota</taxon>
        <taxon>Metazoa</taxon>
        <taxon>Ecdysozoa</taxon>
        <taxon>Nematoda</taxon>
        <taxon>Chromadorea</taxon>
        <taxon>Rhabditida</taxon>
        <taxon>Tylenchina</taxon>
        <taxon>Panagrolaimomorpha</taxon>
        <taxon>Panagrolaimoidea</taxon>
        <taxon>Panagrolaimidae</taxon>
        <taxon>Panagrolaimus</taxon>
    </lineage>
</organism>
<reference evidence="2" key="1">
    <citation type="submission" date="2022-11" db="UniProtKB">
        <authorList>
            <consortium name="WormBaseParasite"/>
        </authorList>
    </citation>
    <scope>IDENTIFICATION</scope>
</reference>
<proteinExistence type="predicted"/>
<dbReference type="WBParaSite" id="ES5_v2.g8156.t1">
    <property type="protein sequence ID" value="ES5_v2.g8156.t1"/>
    <property type="gene ID" value="ES5_v2.g8156"/>
</dbReference>
<dbReference type="Proteomes" id="UP000887579">
    <property type="component" value="Unplaced"/>
</dbReference>
<name>A0AC34GTW6_9BILA</name>